<dbReference type="PANTHER" id="PTHR48083:SF20">
    <property type="entry name" value="LONG-CHAIN SPECIFIC ACYL-COA DEHYDROGENASE, MITOCHONDRIAL"/>
    <property type="match status" value="1"/>
</dbReference>
<name>A0A0R3DSA6_9BRAD</name>
<dbReference type="Pfam" id="PF02770">
    <property type="entry name" value="Acyl-CoA_dh_M"/>
    <property type="match status" value="1"/>
</dbReference>
<dbReference type="STRING" id="989370.AOQ71_15800"/>
<evidence type="ECO:0000256" key="3">
    <source>
        <dbReference type="ARBA" id="ARBA00009347"/>
    </source>
</evidence>
<dbReference type="PANTHER" id="PTHR48083">
    <property type="entry name" value="MEDIUM-CHAIN SPECIFIC ACYL-COA DEHYDROGENASE, MITOCHONDRIAL-RELATED"/>
    <property type="match status" value="1"/>
</dbReference>
<comment type="function">
    <text evidence="7">Catalyzes the dehydrogenation at the alpha-beta position of ACP-bound acyl chains. This results in the introduction of a double bond in the lipidic chain, which is further transferred to the epsilon-amino group of lysine residue in the mycobactin core by MbtK.</text>
</comment>
<evidence type="ECO:0000256" key="10">
    <source>
        <dbReference type="RuleBase" id="RU362125"/>
    </source>
</evidence>
<evidence type="ECO:0000259" key="13">
    <source>
        <dbReference type="Pfam" id="PF02771"/>
    </source>
</evidence>
<evidence type="ECO:0000256" key="5">
    <source>
        <dbReference type="ARBA" id="ARBA00022827"/>
    </source>
</evidence>
<accession>A0A0R3DSA6</accession>
<dbReference type="InterPro" id="IPR009075">
    <property type="entry name" value="AcylCo_DH/oxidase_C"/>
</dbReference>
<comment type="similarity">
    <text evidence="3 10">Belongs to the acyl-CoA dehydrogenase family.</text>
</comment>
<dbReference type="InterPro" id="IPR009100">
    <property type="entry name" value="AcylCoA_DH/oxidase_NM_dom_sf"/>
</dbReference>
<evidence type="ECO:0000313" key="15">
    <source>
        <dbReference type="Proteomes" id="UP000051936"/>
    </source>
</evidence>
<dbReference type="GO" id="GO:0003995">
    <property type="term" value="F:acyl-CoA dehydrogenase activity"/>
    <property type="evidence" value="ECO:0007669"/>
    <property type="project" value="InterPro"/>
</dbReference>
<organism evidence="14 15">
    <name type="scientific">Bradyrhizobium manausense</name>
    <dbReference type="NCBI Taxonomy" id="989370"/>
    <lineage>
        <taxon>Bacteria</taxon>
        <taxon>Pseudomonadati</taxon>
        <taxon>Pseudomonadota</taxon>
        <taxon>Alphaproteobacteria</taxon>
        <taxon>Hyphomicrobiales</taxon>
        <taxon>Nitrobacteraceae</taxon>
        <taxon>Bradyrhizobium</taxon>
    </lineage>
</organism>
<dbReference type="FunFam" id="1.20.140.10:FF:000001">
    <property type="entry name" value="Acyl-CoA dehydrogenase"/>
    <property type="match status" value="1"/>
</dbReference>
<dbReference type="Pfam" id="PF02771">
    <property type="entry name" value="Acyl-CoA_dh_N"/>
    <property type="match status" value="1"/>
</dbReference>
<dbReference type="InterPro" id="IPR050741">
    <property type="entry name" value="Acyl-CoA_dehydrogenase"/>
</dbReference>
<keyword evidence="15" id="KW-1185">Reference proteome</keyword>
<dbReference type="InterPro" id="IPR046373">
    <property type="entry name" value="Acyl-CoA_Oxase/DH_mid-dom_sf"/>
</dbReference>
<keyword evidence="5 10" id="KW-0274">FAD</keyword>
<dbReference type="OrthoDB" id="9775090at2"/>
<evidence type="ECO:0000259" key="11">
    <source>
        <dbReference type="Pfam" id="PF00441"/>
    </source>
</evidence>
<dbReference type="AlphaFoldDB" id="A0A0R3DSA6"/>
<evidence type="ECO:0000256" key="2">
    <source>
        <dbReference type="ARBA" id="ARBA00005102"/>
    </source>
</evidence>
<protein>
    <recommendedName>
        <fullName evidence="8">Acyl-[acyl-carrier-protein] dehydrogenase MbtN</fullName>
    </recommendedName>
    <alternativeName>
        <fullName evidence="9">Mycobactin synthase protein N</fullName>
    </alternativeName>
</protein>
<proteinExistence type="inferred from homology"/>
<keyword evidence="4 10" id="KW-0285">Flavoprotein</keyword>
<dbReference type="GO" id="GO:0033539">
    <property type="term" value="P:fatty acid beta-oxidation using acyl-CoA dehydrogenase"/>
    <property type="evidence" value="ECO:0007669"/>
    <property type="project" value="TreeGrafter"/>
</dbReference>
<dbReference type="SUPFAM" id="SSF47203">
    <property type="entry name" value="Acyl-CoA dehydrogenase C-terminal domain-like"/>
    <property type="match status" value="1"/>
</dbReference>
<evidence type="ECO:0000256" key="6">
    <source>
        <dbReference type="ARBA" id="ARBA00023002"/>
    </source>
</evidence>
<evidence type="ECO:0000256" key="4">
    <source>
        <dbReference type="ARBA" id="ARBA00022630"/>
    </source>
</evidence>
<evidence type="ECO:0000259" key="12">
    <source>
        <dbReference type="Pfam" id="PF02770"/>
    </source>
</evidence>
<comment type="caution">
    <text evidence="14">The sequence shown here is derived from an EMBL/GenBank/DDBJ whole genome shotgun (WGS) entry which is preliminary data.</text>
</comment>
<dbReference type="Gene3D" id="2.40.110.10">
    <property type="entry name" value="Butyryl-CoA Dehydrogenase, subunit A, domain 2"/>
    <property type="match status" value="1"/>
</dbReference>
<dbReference type="InterPro" id="IPR037069">
    <property type="entry name" value="AcylCoA_DH/ox_N_sf"/>
</dbReference>
<dbReference type="EMBL" id="LJYG01000062">
    <property type="protein sequence ID" value="KRQ12614.1"/>
    <property type="molecule type" value="Genomic_DNA"/>
</dbReference>
<dbReference type="GO" id="GO:0005737">
    <property type="term" value="C:cytoplasm"/>
    <property type="evidence" value="ECO:0007669"/>
    <property type="project" value="TreeGrafter"/>
</dbReference>
<comment type="cofactor">
    <cofactor evidence="1 10">
        <name>FAD</name>
        <dbReference type="ChEBI" id="CHEBI:57692"/>
    </cofactor>
</comment>
<dbReference type="SUPFAM" id="SSF56645">
    <property type="entry name" value="Acyl-CoA dehydrogenase NM domain-like"/>
    <property type="match status" value="1"/>
</dbReference>
<sequence>MNCEAPWTTDDTRVFRKTAREFIAKEFLSRQAQWDEQGRPDREAWRKAGRVGLLLPDVPDEYGGAGGTFAHEAVVIEELARAGIHSGFGVQSIVAHYILAYGNEEQRRRWLPGMAAGELIGAIGMTEPNAGSDVQAIKTTARRQGDEYIVNGSKTFITNGSQTSLLCLAVRTGGAAPGPRALSLLVLETNDLAGYRVGRSLHKIGRHSQDTTELFFDDVRVPARNLLGPSEGRGLFQMMDQLSYERLSIAVSAVATAESAVDLTTRYVKERNAFGKPLIDLQNTRFKLAECKTDVHIGRIFVDKCIQQFIAGRLDSITAAMAKYWLTECQCRVIDECVQLHGGYGYMQEYPIARMWVDSRIQKIYAGSNEIMKEIVGSSL</sequence>
<feature type="domain" description="Acyl-CoA oxidase/dehydrogenase middle" evidence="12">
    <location>
        <begin position="122"/>
        <end position="219"/>
    </location>
</feature>
<gene>
    <name evidence="14" type="ORF">AOQ71_15800</name>
</gene>
<dbReference type="InterPro" id="IPR006089">
    <property type="entry name" value="Acyl-CoA_DH_CS"/>
</dbReference>
<keyword evidence="6 10" id="KW-0560">Oxidoreductase</keyword>
<dbReference type="InterPro" id="IPR013786">
    <property type="entry name" value="AcylCoA_DH/ox_N"/>
</dbReference>
<reference evidence="14 15" key="1">
    <citation type="submission" date="2015-09" db="EMBL/GenBank/DDBJ databases">
        <title>Draft Genome Sequence of Bradyrhizobium manausense Strain BR 3351T, a Novel Symbiotic Nitrogen-Fixing Alphaproteobacterium Isolated from Brazilian Amazon Rain Forest.</title>
        <authorList>
            <person name="De Araujo J.L."/>
            <person name="Zilli J.E."/>
        </authorList>
    </citation>
    <scope>NUCLEOTIDE SEQUENCE [LARGE SCALE GENOMIC DNA]</scope>
    <source>
        <strain evidence="14 15">BR3351</strain>
    </source>
</reference>
<dbReference type="PROSITE" id="PS00073">
    <property type="entry name" value="ACYL_COA_DH_2"/>
    <property type="match status" value="1"/>
</dbReference>
<dbReference type="PROSITE" id="PS00072">
    <property type="entry name" value="ACYL_COA_DH_1"/>
    <property type="match status" value="1"/>
</dbReference>
<dbReference type="Gene3D" id="1.10.540.10">
    <property type="entry name" value="Acyl-CoA dehydrogenase/oxidase, N-terminal domain"/>
    <property type="match status" value="1"/>
</dbReference>
<dbReference type="InterPro" id="IPR036250">
    <property type="entry name" value="AcylCo_DH-like_C"/>
</dbReference>
<evidence type="ECO:0000256" key="7">
    <source>
        <dbReference type="ARBA" id="ARBA00037085"/>
    </source>
</evidence>
<feature type="domain" description="Acyl-CoA dehydrogenase/oxidase C-terminal" evidence="11">
    <location>
        <begin position="232"/>
        <end position="379"/>
    </location>
</feature>
<evidence type="ECO:0000313" key="14">
    <source>
        <dbReference type="EMBL" id="KRQ12614.1"/>
    </source>
</evidence>
<evidence type="ECO:0000256" key="1">
    <source>
        <dbReference type="ARBA" id="ARBA00001974"/>
    </source>
</evidence>
<evidence type="ECO:0000256" key="9">
    <source>
        <dbReference type="ARBA" id="ARBA00042660"/>
    </source>
</evidence>
<dbReference type="FunFam" id="2.40.110.10:FF:000002">
    <property type="entry name" value="Acyl-CoA dehydrogenase fadE12"/>
    <property type="match status" value="1"/>
</dbReference>
<feature type="domain" description="Acyl-CoA dehydrogenase/oxidase N-terminal" evidence="13">
    <location>
        <begin position="9"/>
        <end position="118"/>
    </location>
</feature>
<comment type="pathway">
    <text evidence="2">Siderophore biosynthesis; mycobactin biosynthesis.</text>
</comment>
<evidence type="ECO:0000256" key="8">
    <source>
        <dbReference type="ARBA" id="ARBA00040394"/>
    </source>
</evidence>
<dbReference type="Gene3D" id="1.20.140.10">
    <property type="entry name" value="Butyryl-CoA Dehydrogenase, subunit A, domain 3"/>
    <property type="match status" value="1"/>
</dbReference>
<dbReference type="InterPro" id="IPR006091">
    <property type="entry name" value="Acyl-CoA_Oxase/DH_mid-dom"/>
</dbReference>
<dbReference type="RefSeq" id="WP_057747595.1">
    <property type="nucleotide sequence ID" value="NZ_LJYG01000062.1"/>
</dbReference>
<dbReference type="Proteomes" id="UP000051936">
    <property type="component" value="Unassembled WGS sequence"/>
</dbReference>
<dbReference type="Pfam" id="PF00441">
    <property type="entry name" value="Acyl-CoA_dh_1"/>
    <property type="match status" value="1"/>
</dbReference>
<dbReference type="GO" id="GO:0050660">
    <property type="term" value="F:flavin adenine dinucleotide binding"/>
    <property type="evidence" value="ECO:0007669"/>
    <property type="project" value="InterPro"/>
</dbReference>
<dbReference type="FunFam" id="1.10.540.10:FF:000026">
    <property type="entry name" value="Acyl-CoA dehydrogenase medium chain"/>
    <property type="match status" value="1"/>
</dbReference>